<sequence>MNPGLTATLAPLTGMAVYLNFISEWGSAIVTILAAITFVLTNLWNWRVYKARMRKEKLNEQA</sequence>
<name>A0ABZ2GUM3_9CAUD</name>
<keyword evidence="1" id="KW-0472">Membrane</keyword>
<accession>A0ABZ2GUM3</accession>
<dbReference type="EMBL" id="PP079414">
    <property type="protein sequence ID" value="WWO60265.1"/>
    <property type="molecule type" value="Genomic_DNA"/>
</dbReference>
<organism evidence="2 3">
    <name type="scientific">Xanthomonas phage SB3</name>
    <dbReference type="NCBI Taxonomy" id="3117472"/>
    <lineage>
        <taxon>Viruses</taxon>
        <taxon>Duplodnaviria</taxon>
        <taxon>Heunggongvirae</taxon>
        <taxon>Uroviricota</taxon>
        <taxon>Caudoviricetes</taxon>
        <taxon>Autographivirales</taxon>
        <taxon>Autonotataviridae</taxon>
        <taxon>Euvesivirus</taxon>
        <taxon>Euvesivirus SB3</taxon>
    </lineage>
</organism>
<evidence type="ECO:0000313" key="3">
    <source>
        <dbReference type="Proteomes" id="UP001386178"/>
    </source>
</evidence>
<reference evidence="2 3" key="1">
    <citation type="submission" date="2024-01" db="EMBL/GenBank/DDBJ databases">
        <title>Novel lytic viruses for Xanthomonas sp. and Stenotrophomonas maltophilia.</title>
        <authorList>
            <person name="Petrzik K."/>
            <person name="Brazdova S."/>
            <person name="Sovova L."/>
            <person name="Neoralova M."/>
        </authorList>
    </citation>
    <scope>NUCLEOTIDE SEQUENCE [LARGE SCALE GENOMIC DNA]</scope>
</reference>
<protein>
    <recommendedName>
        <fullName evidence="4">Holin</fullName>
    </recommendedName>
</protein>
<evidence type="ECO:0008006" key="4">
    <source>
        <dbReference type="Google" id="ProtNLM"/>
    </source>
</evidence>
<dbReference type="Proteomes" id="UP001386178">
    <property type="component" value="Segment"/>
</dbReference>
<evidence type="ECO:0000313" key="2">
    <source>
        <dbReference type="EMBL" id="WWO60265.1"/>
    </source>
</evidence>
<keyword evidence="1" id="KW-1133">Transmembrane helix</keyword>
<keyword evidence="3" id="KW-1185">Reference proteome</keyword>
<keyword evidence="1" id="KW-0812">Transmembrane</keyword>
<evidence type="ECO:0000256" key="1">
    <source>
        <dbReference type="SAM" id="Phobius"/>
    </source>
</evidence>
<feature type="transmembrane region" description="Helical" evidence="1">
    <location>
        <begin position="25"/>
        <end position="45"/>
    </location>
</feature>
<proteinExistence type="predicted"/>